<sequence>MSRFTKLTPELSVQYWLEFWGPHAGRVVEGARAAGFEAHYEPRDPKRVMPDGTPMEETGRVYLIGEYVETLADKTIVFKRGLIDSILRFISVTEDCAKLQLKREANARAVCFRPSDENPVLTGFGQQRPGGGKPYHQDYSATYVDRKPGTRFIDRDKVEQVWRGFDPLYVRVKPVASEDYSLEVIVRHLPDDDGMYGIYVSAVKRQFEVPEPLKAYVFKDNSKSKERPTGSPLDGVVRENRNSRRR</sequence>
<reference evidence="2 3" key="1">
    <citation type="journal article" date="2016" name="Nat. Commun.">
        <title>Thousands of microbial genomes shed light on interconnected biogeochemical processes in an aquifer system.</title>
        <authorList>
            <person name="Anantharaman K."/>
            <person name="Brown C.T."/>
            <person name="Hug L.A."/>
            <person name="Sharon I."/>
            <person name="Castelle C.J."/>
            <person name="Probst A.J."/>
            <person name="Thomas B.C."/>
            <person name="Singh A."/>
            <person name="Wilkins M.J."/>
            <person name="Karaoz U."/>
            <person name="Brodie E.L."/>
            <person name="Williams K.H."/>
            <person name="Hubbard S.S."/>
            <person name="Banfield J.F."/>
        </authorList>
    </citation>
    <scope>NUCLEOTIDE SEQUENCE [LARGE SCALE GENOMIC DNA]</scope>
</reference>
<feature type="region of interest" description="Disordered" evidence="1">
    <location>
        <begin position="219"/>
        <end position="246"/>
    </location>
</feature>
<feature type="compositionally biased region" description="Basic and acidic residues" evidence="1">
    <location>
        <begin position="236"/>
        <end position="246"/>
    </location>
</feature>
<evidence type="ECO:0000256" key="1">
    <source>
        <dbReference type="SAM" id="MobiDB-lite"/>
    </source>
</evidence>
<accession>A0A1G2KBD3</accession>
<dbReference type="EMBL" id="MHQC01000006">
    <property type="protein sequence ID" value="OGZ95718.1"/>
    <property type="molecule type" value="Genomic_DNA"/>
</dbReference>
<evidence type="ECO:0000313" key="3">
    <source>
        <dbReference type="Proteomes" id="UP000177152"/>
    </source>
</evidence>
<evidence type="ECO:0000313" key="2">
    <source>
        <dbReference type="EMBL" id="OGZ95718.1"/>
    </source>
</evidence>
<organism evidence="2 3">
    <name type="scientific">Candidatus Sungbacteria bacterium RIFCSPHIGHO2_01_FULL_47_32</name>
    <dbReference type="NCBI Taxonomy" id="1802264"/>
    <lineage>
        <taxon>Bacteria</taxon>
        <taxon>Candidatus Sungiibacteriota</taxon>
    </lineage>
</organism>
<proteinExistence type="predicted"/>
<comment type="caution">
    <text evidence="2">The sequence shown here is derived from an EMBL/GenBank/DDBJ whole genome shotgun (WGS) entry which is preliminary data.</text>
</comment>
<protein>
    <submittedName>
        <fullName evidence="2">Uncharacterized protein</fullName>
    </submittedName>
</protein>
<name>A0A1G2KBD3_9BACT</name>
<dbReference type="Proteomes" id="UP000177152">
    <property type="component" value="Unassembled WGS sequence"/>
</dbReference>
<gene>
    <name evidence="2" type="ORF">A2633_01940</name>
</gene>
<dbReference type="AlphaFoldDB" id="A0A1G2KBD3"/>